<protein>
    <submittedName>
        <fullName evidence="3">Uncharacterized protein</fullName>
    </submittedName>
</protein>
<dbReference type="AlphaFoldDB" id="A0A8H5Q5F5"/>
<feature type="region of interest" description="Disordered" evidence="2">
    <location>
        <begin position="1"/>
        <end position="29"/>
    </location>
</feature>
<evidence type="ECO:0000256" key="1">
    <source>
        <dbReference type="SAM" id="Coils"/>
    </source>
</evidence>
<dbReference type="Proteomes" id="UP000544095">
    <property type="component" value="Unassembled WGS sequence"/>
</dbReference>
<evidence type="ECO:0000256" key="2">
    <source>
        <dbReference type="SAM" id="MobiDB-lite"/>
    </source>
</evidence>
<sequence>MEGVVLSGDSTHDMARESTNVRTSRRDPQQEIEHLSSNMERLQGQLGEARLDLANSRAERKELVEMLTDLRTKVQPVGLLTDREIMRFVKQLKYNISNLAEQWPDGVPLKSPSMDHKYLSHLQSITPESSDYRLLLQNEDRRPQVVESFIWKVLTTEVFGLFYWAGESVAPHIRGLRLHFSPDQLGSPGLCDVQMWTSKTTQLLFEAVNSRGDNEKGQNNLYLERIKNQITSLIIETLGLSINSRSSIAEQLDDILQGAIDLDKRFSQQAARWEWMYSYKGYHEGGLVFDNDLMKLDQAEQIPSDEKAEVQKVVQFVISPALIKRGDNDSANDGLEATVMKMVVSCKNI</sequence>
<evidence type="ECO:0000313" key="4">
    <source>
        <dbReference type="Proteomes" id="UP000544095"/>
    </source>
</evidence>
<comment type="caution">
    <text evidence="3">The sequence shown here is derived from an EMBL/GenBank/DDBJ whole genome shotgun (WGS) entry which is preliminary data.</text>
</comment>
<keyword evidence="4" id="KW-1185">Reference proteome</keyword>
<keyword evidence="1" id="KW-0175">Coiled coil</keyword>
<proteinExistence type="predicted"/>
<organism evidence="3 4">
    <name type="scientific">Fusarium pseudoanthophilum</name>
    <dbReference type="NCBI Taxonomy" id="48495"/>
    <lineage>
        <taxon>Eukaryota</taxon>
        <taxon>Fungi</taxon>
        <taxon>Dikarya</taxon>
        <taxon>Ascomycota</taxon>
        <taxon>Pezizomycotina</taxon>
        <taxon>Sordariomycetes</taxon>
        <taxon>Hypocreomycetidae</taxon>
        <taxon>Hypocreales</taxon>
        <taxon>Nectriaceae</taxon>
        <taxon>Fusarium</taxon>
        <taxon>Fusarium fujikuroi species complex</taxon>
    </lineage>
</organism>
<dbReference type="EMBL" id="JAAOAR010000036">
    <property type="protein sequence ID" value="KAF5607821.1"/>
    <property type="molecule type" value="Genomic_DNA"/>
</dbReference>
<feature type="coiled-coil region" evidence="1">
    <location>
        <begin position="32"/>
        <end position="73"/>
    </location>
</feature>
<reference evidence="3 4" key="1">
    <citation type="submission" date="2020-05" db="EMBL/GenBank/DDBJ databases">
        <title>Identification and distribution of gene clusters putatively required for synthesis of sphingolipid metabolism inhibitors in phylogenetically diverse species of the filamentous fungus Fusarium.</title>
        <authorList>
            <person name="Kim H.-S."/>
            <person name="Busman M."/>
            <person name="Brown D.W."/>
            <person name="Divon H."/>
            <person name="Uhlig S."/>
            <person name="Proctor R.H."/>
        </authorList>
    </citation>
    <scope>NUCLEOTIDE SEQUENCE [LARGE SCALE GENOMIC DNA]</scope>
    <source>
        <strain evidence="3 4">NRRL 25211</strain>
    </source>
</reference>
<name>A0A8H5Q5F5_9HYPO</name>
<gene>
    <name evidence="3" type="ORF">FPANT_712</name>
</gene>
<accession>A0A8H5Q5F5</accession>
<evidence type="ECO:0000313" key="3">
    <source>
        <dbReference type="EMBL" id="KAF5607821.1"/>
    </source>
</evidence>